<feature type="non-terminal residue" evidence="1">
    <location>
        <position position="146"/>
    </location>
</feature>
<protein>
    <submittedName>
        <fullName evidence="1">10562_t:CDS:1</fullName>
    </submittedName>
</protein>
<organism evidence="1 2">
    <name type="scientific">Racocetra persica</name>
    <dbReference type="NCBI Taxonomy" id="160502"/>
    <lineage>
        <taxon>Eukaryota</taxon>
        <taxon>Fungi</taxon>
        <taxon>Fungi incertae sedis</taxon>
        <taxon>Mucoromycota</taxon>
        <taxon>Glomeromycotina</taxon>
        <taxon>Glomeromycetes</taxon>
        <taxon>Diversisporales</taxon>
        <taxon>Gigasporaceae</taxon>
        <taxon>Racocetra</taxon>
    </lineage>
</organism>
<sequence length="146" mass="17000">DEDILLQIKSYVQENKWNITLYMIMSQMNKILLPGLKFALPLTISLNTAKNYLKELEYVYERRINELEYRMSIFSGDNMEKSEDLINQIINRAISIFEACFLEYQALFAFDNATSHAIFSPNALIANYMNLGLAGKQEKLRSTSYF</sequence>
<dbReference type="EMBL" id="CAJVQC010118940">
    <property type="protein sequence ID" value="CAG8837894.1"/>
    <property type="molecule type" value="Genomic_DNA"/>
</dbReference>
<accession>A0ACA9SGG7</accession>
<feature type="non-terminal residue" evidence="1">
    <location>
        <position position="1"/>
    </location>
</feature>
<name>A0ACA9SGG7_9GLOM</name>
<proteinExistence type="predicted"/>
<evidence type="ECO:0000313" key="1">
    <source>
        <dbReference type="EMBL" id="CAG8837894.1"/>
    </source>
</evidence>
<reference evidence="1" key="1">
    <citation type="submission" date="2021-06" db="EMBL/GenBank/DDBJ databases">
        <authorList>
            <person name="Kallberg Y."/>
            <person name="Tangrot J."/>
            <person name="Rosling A."/>
        </authorList>
    </citation>
    <scope>NUCLEOTIDE SEQUENCE</scope>
    <source>
        <strain evidence="1">MA461A</strain>
    </source>
</reference>
<comment type="caution">
    <text evidence="1">The sequence shown here is derived from an EMBL/GenBank/DDBJ whole genome shotgun (WGS) entry which is preliminary data.</text>
</comment>
<gene>
    <name evidence="1" type="ORF">RPERSI_LOCUS30468</name>
</gene>
<dbReference type="Proteomes" id="UP000789920">
    <property type="component" value="Unassembled WGS sequence"/>
</dbReference>
<keyword evidence="2" id="KW-1185">Reference proteome</keyword>
<evidence type="ECO:0000313" key="2">
    <source>
        <dbReference type="Proteomes" id="UP000789920"/>
    </source>
</evidence>